<gene>
    <name evidence="3" type="ORF">PCON_09615</name>
</gene>
<feature type="compositionally biased region" description="Polar residues" evidence="1">
    <location>
        <begin position="90"/>
        <end position="111"/>
    </location>
</feature>
<evidence type="ECO:0000256" key="1">
    <source>
        <dbReference type="SAM" id="MobiDB-lite"/>
    </source>
</evidence>
<feature type="compositionally biased region" description="Basic and acidic residues" evidence="1">
    <location>
        <begin position="161"/>
        <end position="172"/>
    </location>
</feature>
<keyword evidence="4" id="KW-1185">Reference proteome</keyword>
<feature type="domain" description="Methyltransferase type 11" evidence="2">
    <location>
        <begin position="452"/>
        <end position="498"/>
    </location>
</feature>
<organism evidence="3 4">
    <name type="scientific">Pyronema omphalodes (strain CBS 100304)</name>
    <name type="common">Pyronema confluens</name>
    <dbReference type="NCBI Taxonomy" id="1076935"/>
    <lineage>
        <taxon>Eukaryota</taxon>
        <taxon>Fungi</taxon>
        <taxon>Dikarya</taxon>
        <taxon>Ascomycota</taxon>
        <taxon>Pezizomycotina</taxon>
        <taxon>Pezizomycetes</taxon>
        <taxon>Pezizales</taxon>
        <taxon>Pyronemataceae</taxon>
        <taxon>Pyronema</taxon>
    </lineage>
</organism>
<feature type="compositionally biased region" description="Polar residues" evidence="1">
    <location>
        <begin position="250"/>
        <end position="268"/>
    </location>
</feature>
<dbReference type="OrthoDB" id="3902588at2759"/>
<feature type="compositionally biased region" description="Basic and acidic residues" evidence="1">
    <location>
        <begin position="18"/>
        <end position="31"/>
    </location>
</feature>
<feature type="compositionally biased region" description="Low complexity" evidence="1">
    <location>
        <begin position="193"/>
        <end position="215"/>
    </location>
</feature>
<proteinExistence type="predicted"/>
<dbReference type="Pfam" id="PF08241">
    <property type="entry name" value="Methyltransf_11"/>
    <property type="match status" value="1"/>
</dbReference>
<dbReference type="InterPro" id="IPR029063">
    <property type="entry name" value="SAM-dependent_MTases_sf"/>
</dbReference>
<evidence type="ECO:0000313" key="4">
    <source>
        <dbReference type="Proteomes" id="UP000018144"/>
    </source>
</evidence>
<accession>U4LF01</accession>
<dbReference type="GO" id="GO:0008757">
    <property type="term" value="F:S-adenosylmethionine-dependent methyltransferase activity"/>
    <property type="evidence" value="ECO:0007669"/>
    <property type="project" value="InterPro"/>
</dbReference>
<protein>
    <recommendedName>
        <fullName evidence="2">Methyltransferase type 11 domain-containing protein</fullName>
    </recommendedName>
</protein>
<dbReference type="Proteomes" id="UP000018144">
    <property type="component" value="Unassembled WGS sequence"/>
</dbReference>
<dbReference type="EMBL" id="HF935502">
    <property type="protein sequence ID" value="CCX10022.1"/>
    <property type="molecule type" value="Genomic_DNA"/>
</dbReference>
<feature type="compositionally biased region" description="Low complexity" evidence="1">
    <location>
        <begin position="32"/>
        <end position="54"/>
    </location>
</feature>
<evidence type="ECO:0000259" key="2">
    <source>
        <dbReference type="Pfam" id="PF08241"/>
    </source>
</evidence>
<feature type="region of interest" description="Disordered" evidence="1">
    <location>
        <begin position="241"/>
        <end position="317"/>
    </location>
</feature>
<dbReference type="InterPro" id="IPR013216">
    <property type="entry name" value="Methyltransf_11"/>
</dbReference>
<dbReference type="AlphaFoldDB" id="U4LF01"/>
<evidence type="ECO:0000313" key="3">
    <source>
        <dbReference type="EMBL" id="CCX10022.1"/>
    </source>
</evidence>
<feature type="compositionally biased region" description="Low complexity" evidence="1">
    <location>
        <begin position="135"/>
        <end position="147"/>
    </location>
</feature>
<dbReference type="STRING" id="1076935.U4LF01"/>
<name>U4LF01_PYROM</name>
<dbReference type="CDD" id="cd02440">
    <property type="entry name" value="AdoMet_MTases"/>
    <property type="match status" value="1"/>
</dbReference>
<dbReference type="eggNOG" id="ENOG502S0RS">
    <property type="taxonomic scope" value="Eukaryota"/>
</dbReference>
<feature type="region of interest" description="Disordered" evidence="1">
    <location>
        <begin position="1"/>
        <end position="215"/>
    </location>
</feature>
<reference evidence="3 4" key="1">
    <citation type="journal article" date="2013" name="PLoS Genet.">
        <title>The genome and development-dependent transcriptomes of Pyronema confluens: a window into fungal evolution.</title>
        <authorList>
            <person name="Traeger S."/>
            <person name="Altegoer F."/>
            <person name="Freitag M."/>
            <person name="Gabaldon T."/>
            <person name="Kempken F."/>
            <person name="Kumar A."/>
            <person name="Marcet-Houben M."/>
            <person name="Poggeler S."/>
            <person name="Stajich J.E."/>
            <person name="Nowrousian M."/>
        </authorList>
    </citation>
    <scope>NUCLEOTIDE SEQUENCE [LARGE SCALE GENOMIC DNA]</scope>
    <source>
        <strain evidence="4">CBS 100304</strain>
        <tissue evidence="3">Vegetative mycelium</tissue>
    </source>
</reference>
<dbReference type="Gene3D" id="3.40.50.150">
    <property type="entry name" value="Vaccinia Virus protein VP39"/>
    <property type="match status" value="1"/>
</dbReference>
<dbReference type="SUPFAM" id="SSF53335">
    <property type="entry name" value="S-adenosyl-L-methionine-dependent methyltransferases"/>
    <property type="match status" value="1"/>
</dbReference>
<sequence length="629" mass="69184">MFFAYDAAFTGSGAAETVGERRERKAREREGSISSSSSSDRTYSSRSNSGSNFRTRQKYPSFGIPGFGSSKRKVSDNSLHPPPSDVGTISDISSVSDHSRPITSVSRSGNRAVSPLPITPSEPASARVVREFAHSIHSNKSGSSSGSERYRLSPRSIPRLGHGEVDVDDHVARRLGGLSMKPPSPSGHRYPPRTSSTSQTTSSSRTTHSSTYSTYSEVDPAYEDQYGDNSILNLFPLSPTSSEFGRCRTSESSVNNSPITSPQLPPRTSRSDSYRPSSVNRPLPTIHDDDYVPRGPLPPVPQLTALPKKRKSSSSISTPSAFQLQLSRMENTAPKIMVKRLTEDWSDYGDSALEGLEETLFEQRLWAIVARNWLTGGKPLQCPAHELLLSARPKEGRRILNLYGTPADGWVLAAKYPSCMVITLATLGANSTADKVRAWPPPANHHIAYIPTADDLFPFPDGHFDVVVSGAFQGVVKSQAWLAVLQECWRVVKPGGWLEVQSMDAGASRQGELLTAWVESRLVPGIEDCGLVARPSKRVQYFEAAGFADIKTCKIALPAVGNNEDATKVMVQAGRHYYTDIFKDCLRPLSRGMNEGRLPWWWYNKAIRQECERDGSLFGYMISFGRKEF</sequence>